<evidence type="ECO:0000256" key="3">
    <source>
        <dbReference type="ARBA" id="ARBA00022884"/>
    </source>
</evidence>
<dbReference type="InterPro" id="IPR011605">
    <property type="entry name" value="NusB_fam"/>
</dbReference>
<protein>
    <recommendedName>
        <fullName evidence="6">Transcription antitermination protein NusB</fullName>
    </recommendedName>
    <alternativeName>
        <fullName evidence="6">Antitermination factor NusB</fullName>
    </alternativeName>
</protein>
<dbReference type="GO" id="GO:0031564">
    <property type="term" value="P:transcription antitermination"/>
    <property type="evidence" value="ECO:0007669"/>
    <property type="project" value="UniProtKB-KW"/>
</dbReference>
<sequence length="197" mass="21354">MAQDLPDAGRPGAPALSAEGAEGAESSPDAPEPRTSAIKHPVTARTKARRRAVEILYEADQRGMIPARRSGRDEQDPASDAGQRLRDFAAERALHSANHTEAPAYTREILAGLADHLEQVDETIETYAQGWTLGRMPAVDRAIARIATWEIVHNDEIDPPVAVDEAMTLSRMLSTDDSPRFLGGLLGRIGDLAETLR</sequence>
<dbReference type="HAMAP" id="MF_00073">
    <property type="entry name" value="NusB"/>
    <property type="match status" value="1"/>
</dbReference>
<evidence type="ECO:0000256" key="4">
    <source>
        <dbReference type="ARBA" id="ARBA00023015"/>
    </source>
</evidence>
<evidence type="ECO:0000259" key="8">
    <source>
        <dbReference type="Pfam" id="PF01029"/>
    </source>
</evidence>
<accession>A0A448KEG6</accession>
<dbReference type="GO" id="GO:0006353">
    <property type="term" value="P:DNA-templated transcription termination"/>
    <property type="evidence" value="ECO:0007669"/>
    <property type="project" value="UniProtKB-UniRule"/>
</dbReference>
<dbReference type="InterPro" id="IPR006027">
    <property type="entry name" value="NusB_RsmB_TIM44"/>
</dbReference>
<feature type="compositionally biased region" description="Low complexity" evidence="7">
    <location>
        <begin position="11"/>
        <end position="28"/>
    </location>
</feature>
<gene>
    <name evidence="6 9" type="primary">nusB</name>
    <name evidence="9" type="ORF">NCTC11923_01971</name>
</gene>
<keyword evidence="10" id="KW-1185">Reference proteome</keyword>
<evidence type="ECO:0000256" key="7">
    <source>
        <dbReference type="SAM" id="MobiDB-lite"/>
    </source>
</evidence>
<reference evidence="9 10" key="1">
    <citation type="submission" date="2018-12" db="EMBL/GenBank/DDBJ databases">
        <authorList>
            <consortium name="Pathogen Informatics"/>
        </authorList>
    </citation>
    <scope>NUCLEOTIDE SEQUENCE [LARGE SCALE GENOMIC DNA]</scope>
    <source>
        <strain evidence="9 10">NCTC11923</strain>
    </source>
</reference>
<dbReference type="SUPFAM" id="SSF48013">
    <property type="entry name" value="NusB-like"/>
    <property type="match status" value="1"/>
</dbReference>
<dbReference type="RefSeq" id="WP_084500957.1">
    <property type="nucleotide sequence ID" value="NZ_CBCRWE010000014.1"/>
</dbReference>
<dbReference type="EMBL" id="LR134363">
    <property type="protein sequence ID" value="VEG75311.1"/>
    <property type="molecule type" value="Genomic_DNA"/>
</dbReference>
<dbReference type="KEGG" id="asla:NCTC11923_01971"/>
<dbReference type="NCBIfam" id="TIGR01951">
    <property type="entry name" value="nusB"/>
    <property type="match status" value="1"/>
</dbReference>
<evidence type="ECO:0000256" key="6">
    <source>
        <dbReference type="HAMAP-Rule" id="MF_00073"/>
    </source>
</evidence>
<keyword evidence="4 6" id="KW-0805">Transcription regulation</keyword>
<dbReference type="Pfam" id="PF01029">
    <property type="entry name" value="NusB"/>
    <property type="match status" value="1"/>
</dbReference>
<feature type="domain" description="NusB/RsmB/TIM44" evidence="8">
    <location>
        <begin position="47"/>
        <end position="189"/>
    </location>
</feature>
<name>A0A448KEG6_9ACTO</name>
<organism evidence="9 10">
    <name type="scientific">Actinomyces slackii</name>
    <dbReference type="NCBI Taxonomy" id="52774"/>
    <lineage>
        <taxon>Bacteria</taxon>
        <taxon>Bacillati</taxon>
        <taxon>Actinomycetota</taxon>
        <taxon>Actinomycetes</taxon>
        <taxon>Actinomycetales</taxon>
        <taxon>Actinomycetaceae</taxon>
        <taxon>Actinomyces</taxon>
    </lineage>
</organism>
<comment type="similarity">
    <text evidence="1 6">Belongs to the NusB family.</text>
</comment>
<evidence type="ECO:0000256" key="5">
    <source>
        <dbReference type="ARBA" id="ARBA00023163"/>
    </source>
</evidence>
<dbReference type="AlphaFoldDB" id="A0A448KEG6"/>
<dbReference type="STRING" id="1278298.GCA_000428685_00405"/>
<dbReference type="GO" id="GO:0005829">
    <property type="term" value="C:cytosol"/>
    <property type="evidence" value="ECO:0007669"/>
    <property type="project" value="TreeGrafter"/>
</dbReference>
<dbReference type="GO" id="GO:0003723">
    <property type="term" value="F:RNA binding"/>
    <property type="evidence" value="ECO:0007669"/>
    <property type="project" value="UniProtKB-UniRule"/>
</dbReference>
<dbReference type="Gene3D" id="1.10.940.10">
    <property type="entry name" value="NusB-like"/>
    <property type="match status" value="1"/>
</dbReference>
<evidence type="ECO:0000256" key="1">
    <source>
        <dbReference type="ARBA" id="ARBA00005952"/>
    </source>
</evidence>
<dbReference type="InterPro" id="IPR035926">
    <property type="entry name" value="NusB-like_sf"/>
</dbReference>
<evidence type="ECO:0000313" key="10">
    <source>
        <dbReference type="Proteomes" id="UP000276899"/>
    </source>
</evidence>
<dbReference type="Proteomes" id="UP000276899">
    <property type="component" value="Chromosome"/>
</dbReference>
<evidence type="ECO:0000256" key="2">
    <source>
        <dbReference type="ARBA" id="ARBA00022814"/>
    </source>
</evidence>
<proteinExistence type="inferred from homology"/>
<evidence type="ECO:0000313" key="9">
    <source>
        <dbReference type="EMBL" id="VEG75311.1"/>
    </source>
</evidence>
<keyword evidence="3 6" id="KW-0694">RNA-binding</keyword>
<dbReference type="PANTHER" id="PTHR11078:SF3">
    <property type="entry name" value="ANTITERMINATION NUSB DOMAIN-CONTAINING PROTEIN"/>
    <property type="match status" value="1"/>
</dbReference>
<dbReference type="PANTHER" id="PTHR11078">
    <property type="entry name" value="N UTILIZATION SUBSTANCE PROTEIN B-RELATED"/>
    <property type="match status" value="1"/>
</dbReference>
<comment type="function">
    <text evidence="6">Involved in transcription antitermination. Required for transcription of ribosomal RNA (rRNA) genes. Binds specifically to the boxA antiterminator sequence of the ribosomal RNA (rrn) operons.</text>
</comment>
<keyword evidence="2 6" id="KW-0889">Transcription antitermination</keyword>
<feature type="region of interest" description="Disordered" evidence="7">
    <location>
        <begin position="1"/>
        <end position="46"/>
    </location>
</feature>
<keyword evidence="5 6" id="KW-0804">Transcription</keyword>